<feature type="compositionally biased region" description="Basic and acidic residues" evidence="1">
    <location>
        <begin position="546"/>
        <end position="564"/>
    </location>
</feature>
<dbReference type="InterPro" id="IPR010427">
    <property type="entry name" value="DUF1023"/>
</dbReference>
<feature type="region of interest" description="Disordered" evidence="1">
    <location>
        <begin position="537"/>
        <end position="567"/>
    </location>
</feature>
<dbReference type="RefSeq" id="WP_058726255.1">
    <property type="nucleotide sequence ID" value="NZ_LDQC01000062.1"/>
</dbReference>
<evidence type="ECO:0000313" key="3">
    <source>
        <dbReference type="EMBL" id="KTR04583.1"/>
    </source>
</evidence>
<evidence type="ECO:0000256" key="1">
    <source>
        <dbReference type="SAM" id="MobiDB-lite"/>
    </source>
</evidence>
<feature type="domain" description="DUF1023" evidence="2">
    <location>
        <begin position="344"/>
        <end position="512"/>
    </location>
</feature>
<comment type="caution">
    <text evidence="3">The sequence shown here is derived from an EMBL/GenBank/DDBJ whole genome shotgun (WGS) entry which is preliminary data.</text>
</comment>
<evidence type="ECO:0000313" key="4">
    <source>
        <dbReference type="Proteomes" id="UP000078252"/>
    </source>
</evidence>
<dbReference type="Gene3D" id="1.10.287.1060">
    <property type="entry name" value="ESAT-6-like"/>
    <property type="match status" value="1"/>
</dbReference>
<proteinExistence type="predicted"/>
<reference evidence="3 4" key="1">
    <citation type="journal article" date="2016" name="Front. Microbiol.">
        <title>Genomic Resource of Rice Seed Associated Bacteria.</title>
        <authorList>
            <person name="Midha S."/>
            <person name="Bansal K."/>
            <person name="Sharma S."/>
            <person name="Kumar N."/>
            <person name="Patil P.P."/>
            <person name="Chaudhry V."/>
            <person name="Patil P.B."/>
        </authorList>
    </citation>
    <scope>NUCLEOTIDE SEQUENCE [LARGE SCALE GENOMIC DNA]</scope>
    <source>
        <strain evidence="3 4">NS184</strain>
    </source>
</reference>
<dbReference type="Proteomes" id="UP000078252">
    <property type="component" value="Unassembled WGS sequence"/>
</dbReference>
<dbReference type="EMBL" id="LDQC01000062">
    <property type="protein sequence ID" value="KTR04583.1"/>
    <property type="molecule type" value="Genomic_DNA"/>
</dbReference>
<organism evidence="3 4">
    <name type="scientific">Curtobacterium luteum</name>
    <dbReference type="NCBI Taxonomy" id="33881"/>
    <lineage>
        <taxon>Bacteria</taxon>
        <taxon>Bacillati</taxon>
        <taxon>Actinomycetota</taxon>
        <taxon>Actinomycetes</taxon>
        <taxon>Micrococcales</taxon>
        <taxon>Microbacteriaceae</taxon>
        <taxon>Curtobacterium</taxon>
    </lineage>
</organism>
<dbReference type="InterPro" id="IPR036689">
    <property type="entry name" value="ESAT-6-like_sf"/>
</dbReference>
<protein>
    <recommendedName>
        <fullName evidence="2">DUF1023 domain-containing protein</fullName>
    </recommendedName>
</protein>
<accession>A0A175RMH8</accession>
<dbReference type="PATRIC" id="fig|33881.3.peg.2703"/>
<dbReference type="STRING" id="33881.NS184_11530"/>
<dbReference type="OrthoDB" id="3259161at2"/>
<name>A0A175RMH8_9MICO</name>
<dbReference type="AlphaFoldDB" id="A0A175RMH8"/>
<evidence type="ECO:0000259" key="2">
    <source>
        <dbReference type="Pfam" id="PF06259"/>
    </source>
</evidence>
<dbReference type="Pfam" id="PF06259">
    <property type="entry name" value="Abhydrolase_8"/>
    <property type="match status" value="1"/>
</dbReference>
<gene>
    <name evidence="3" type="ORF">NS184_11530</name>
</gene>
<dbReference type="SUPFAM" id="SSF140453">
    <property type="entry name" value="EsxAB dimer-like"/>
    <property type="match status" value="1"/>
</dbReference>
<sequence>MTADPTAGDPNGIRRLARLHTQHADAVRAGARHVVDAAASAQSGWSGKAQERFVAVAATVPASAQRTAARLDEAASALDTYATEVQRIQDEAHRVQTAQQDTTDEIAANARAIRSATVTAQRADAVESDTTKLHQLQNGAASLAGLQARLSMQWDELVTRRDAADRQVTSALQAPEVVGKLQSAAAVAKMSDGQFLTWLGSLDKESIAALRDDPTIAARLARMDAKDVALWWNALSGPDGAHSAEQDAFVAAIPAALGNLNGVAYWARARANTTVLDAKLTEAKQKTAYWKKQLKSASSPAAAAAARAQLQTWERQRDGYQNIQTTLDTKAVSLISLVDDRPPLAQIVSGDMDNAAHMTYIVPGMNTATYQDGTVQNYATIAAGMRAEQALLGKTAPSNVAVVSWIGYHGPMADDLSFASVVANGRAHTGADALTADLNGFDAVRAASGQDADLSVVAHSYGTNVATIALTKTHADHVVLLGSAGVTDVAPNAGALQVPKGEVFASQGAKDAWAITGQNLSGRQDPTELSWDAHDFSSETQGSGADELHGVTHHGPYDGREGNDQGRYSYFDNGTTAQYNTAKATMGLGDQIPEAGAPFDRMRQQTKDNWFMYEWQTGLTGDPTL</sequence>
<dbReference type="ESTHER" id="9mico-a0a175rmh8">
    <property type="family name" value="Duf_1023"/>
</dbReference>